<organism evidence="5 6">
    <name type="scientific">Geoalkalibacter subterraneus</name>
    <dbReference type="NCBI Taxonomy" id="483547"/>
    <lineage>
        <taxon>Bacteria</taxon>
        <taxon>Pseudomonadati</taxon>
        <taxon>Thermodesulfobacteriota</taxon>
        <taxon>Desulfuromonadia</taxon>
        <taxon>Desulfuromonadales</taxon>
        <taxon>Geoalkalibacteraceae</taxon>
        <taxon>Geoalkalibacter</taxon>
    </lineage>
</organism>
<dbReference type="HOGENOM" id="CLU_008255_1_0_7"/>
<dbReference type="GO" id="GO:0005829">
    <property type="term" value="C:cytosol"/>
    <property type="evidence" value="ECO:0007669"/>
    <property type="project" value="TreeGrafter"/>
</dbReference>
<evidence type="ECO:0000256" key="2">
    <source>
        <dbReference type="ARBA" id="ARBA00022741"/>
    </source>
</evidence>
<dbReference type="GO" id="GO:0006430">
    <property type="term" value="P:lysyl-tRNA aminoacylation"/>
    <property type="evidence" value="ECO:0007669"/>
    <property type="project" value="InterPro"/>
</dbReference>
<dbReference type="RefSeq" id="WP_040199271.1">
    <property type="nucleotide sequence ID" value="NZ_CP010311.1"/>
</dbReference>
<dbReference type="PANTHER" id="PTHR42918:SF6">
    <property type="entry name" value="ELONGATION FACTOR P--(R)-BETA-LYSINE LIGASE"/>
    <property type="match status" value="1"/>
</dbReference>
<dbReference type="InterPro" id="IPR004364">
    <property type="entry name" value="Aa-tRNA-synt_II"/>
</dbReference>
<keyword evidence="3" id="KW-0067">ATP-binding</keyword>
<keyword evidence="6" id="KW-1185">Reference proteome</keyword>
<keyword evidence="5" id="KW-0030">Aminoacyl-tRNA synthetase</keyword>
<dbReference type="OrthoDB" id="9802326at2"/>
<name>A0A0B5FMI8_9BACT</name>
<dbReference type="PROSITE" id="PS50862">
    <property type="entry name" value="AA_TRNA_LIGASE_II"/>
    <property type="match status" value="1"/>
</dbReference>
<dbReference type="GO" id="GO:0004824">
    <property type="term" value="F:lysine-tRNA ligase activity"/>
    <property type="evidence" value="ECO:0007669"/>
    <property type="project" value="InterPro"/>
</dbReference>
<keyword evidence="1" id="KW-0436">Ligase</keyword>
<evidence type="ECO:0000256" key="3">
    <source>
        <dbReference type="ARBA" id="ARBA00022840"/>
    </source>
</evidence>
<proteinExistence type="predicted"/>
<dbReference type="InterPro" id="IPR004525">
    <property type="entry name" value="EpmA"/>
</dbReference>
<dbReference type="InterPro" id="IPR045864">
    <property type="entry name" value="aa-tRNA-synth_II/BPL/LPL"/>
</dbReference>
<evidence type="ECO:0000256" key="1">
    <source>
        <dbReference type="ARBA" id="ARBA00022598"/>
    </source>
</evidence>
<dbReference type="InterPro" id="IPR006195">
    <property type="entry name" value="aa-tRNA-synth_II"/>
</dbReference>
<keyword evidence="2" id="KW-0547">Nucleotide-binding</keyword>
<sequence length="304" mass="34874">MAEPNWRLAGKRAKLIERARIMQMIRAFFIDHGYLEVETPHRVPGNAPEAYIEPETSGNWFLHTSPELAMKRLLAAGYERLFQICRCWRSAERGRRHLPEFTLLEWYRAQVDYTALMTECEQLLTGLVPSGSLTRQGHTIDITPPWERLTVAEAFQRYTDTTPHRALSDDRFDEVISDEIEPRLGFDTPVFLIEYPAELAALARKKPDNHRVAERFELYIAGLEIANAFSELTDVEEQRARFAREDEQRRSSGHPPYPSPEKFLNEMVYMPPAAGIALGVDRLIMLLTGAAEIDEVVAFTPEDL</sequence>
<accession>A0A0B5FMI8</accession>
<dbReference type="SUPFAM" id="SSF55681">
    <property type="entry name" value="Class II aaRS and biotin synthetases"/>
    <property type="match status" value="1"/>
</dbReference>
<protein>
    <submittedName>
        <fullName evidence="5">Lysyl-tRNA synthetase</fullName>
    </submittedName>
</protein>
<evidence type="ECO:0000313" key="5">
    <source>
        <dbReference type="EMBL" id="AJF05869.1"/>
    </source>
</evidence>
<dbReference type="AlphaFoldDB" id="A0A0B5FMI8"/>
<reference evidence="5 6" key="1">
    <citation type="journal article" date="2015" name="Genome Announc.">
        <title>Genomes of Geoalkalibacter ferrihydriticus Z-0531T and Geoalkalibacter subterraneus Red1T, Two Haloalkaliphilic Metal-Reducing Deltaproteobacteria.</title>
        <authorList>
            <person name="Badalamenti J.P."/>
            <person name="Krajmalnik-Brown R."/>
            <person name="Torres C.I."/>
            <person name="Bond D.R."/>
        </authorList>
    </citation>
    <scope>NUCLEOTIDE SEQUENCE [LARGE SCALE GENOMIC DNA]</scope>
    <source>
        <strain evidence="5 6">Red1</strain>
    </source>
</reference>
<dbReference type="STRING" id="483547.GSUB_03860"/>
<evidence type="ECO:0000313" key="6">
    <source>
        <dbReference type="Proteomes" id="UP000035036"/>
    </source>
</evidence>
<dbReference type="GO" id="GO:0000049">
    <property type="term" value="F:tRNA binding"/>
    <property type="evidence" value="ECO:0007669"/>
    <property type="project" value="TreeGrafter"/>
</dbReference>
<dbReference type="NCBIfam" id="TIGR00462">
    <property type="entry name" value="genX"/>
    <property type="match status" value="1"/>
</dbReference>
<gene>
    <name evidence="5" type="ORF">GSUB_03860</name>
</gene>
<evidence type="ECO:0000259" key="4">
    <source>
        <dbReference type="PROSITE" id="PS50862"/>
    </source>
</evidence>
<dbReference type="KEGG" id="gsb:GSUB_03860"/>
<dbReference type="Gene3D" id="3.30.930.10">
    <property type="entry name" value="Bira Bifunctional Protein, Domain 2"/>
    <property type="match status" value="1"/>
</dbReference>
<feature type="domain" description="Aminoacyl-transfer RNA synthetases class-II family profile" evidence="4">
    <location>
        <begin position="18"/>
        <end position="301"/>
    </location>
</feature>
<dbReference type="PANTHER" id="PTHR42918">
    <property type="entry name" value="LYSYL-TRNA SYNTHETASE"/>
    <property type="match status" value="1"/>
</dbReference>
<dbReference type="Pfam" id="PF00152">
    <property type="entry name" value="tRNA-synt_2"/>
    <property type="match status" value="1"/>
</dbReference>
<dbReference type="Proteomes" id="UP000035036">
    <property type="component" value="Chromosome"/>
</dbReference>
<dbReference type="GO" id="GO:0005524">
    <property type="term" value="F:ATP binding"/>
    <property type="evidence" value="ECO:0007669"/>
    <property type="project" value="UniProtKB-KW"/>
</dbReference>
<dbReference type="EMBL" id="CP010311">
    <property type="protein sequence ID" value="AJF05869.1"/>
    <property type="molecule type" value="Genomic_DNA"/>
</dbReference>